<feature type="region of interest" description="Disordered" evidence="1">
    <location>
        <begin position="351"/>
        <end position="374"/>
    </location>
</feature>
<feature type="compositionally biased region" description="Basic and acidic residues" evidence="1">
    <location>
        <begin position="361"/>
        <end position="374"/>
    </location>
</feature>
<reference evidence="2 3" key="1">
    <citation type="journal article" date="2018" name="BMC Genomics">
        <title>Genomic evidence for intraspecific hybridization in a clonal and extremely halotolerant yeast.</title>
        <authorList>
            <person name="Gostincar C."/>
            <person name="Stajich J.E."/>
            <person name="Zupancic J."/>
            <person name="Zalar P."/>
            <person name="Gunde-Cimerman N."/>
        </authorList>
    </citation>
    <scope>NUCLEOTIDE SEQUENCE [LARGE SCALE GENOMIC DNA]</scope>
    <source>
        <strain evidence="2 3">EXF-6669</strain>
    </source>
</reference>
<sequence>MGNLLPSLAAHLDRPYSQQQQDIWVAILIRLRAILARSDGDNYDAMTLPLQLRSRLRLGLTNSTINADTLAFFDDASDFGRDLNAMLSFLAHISFQFRVEEDRRRQQRAARRAAMSQVTTAALVRATFGGALALAIPNGPHQIYWNPANANKSRAHLSILPRMPIPLTPKLIDEEVAKQALQLSGLLPCDSYSLPDSRFFLKFGMPLAQYELRMVGRATRRFMECLMSNPELKEGKAALTKTKELKTYFIVAGNAIPALAKAEGRAYTQAQQKQWQAIVNSVWVAMNSFNGIPRPSYDLPDDLHKLAVQHLTEREDLELFLNFVAYVSAALYAEHQEIKEKVREQQIKRGGKLLNPCGNEPMKEAERREAMDKL</sequence>
<dbReference type="Proteomes" id="UP000271337">
    <property type="component" value="Unassembled WGS sequence"/>
</dbReference>
<name>A0A3M6XLD1_HORWE</name>
<evidence type="ECO:0000313" key="3">
    <source>
        <dbReference type="Proteomes" id="UP000271337"/>
    </source>
</evidence>
<evidence type="ECO:0000256" key="1">
    <source>
        <dbReference type="SAM" id="MobiDB-lite"/>
    </source>
</evidence>
<gene>
    <name evidence="2" type="ORF">D0867_14896</name>
</gene>
<organism evidence="2 3">
    <name type="scientific">Hortaea werneckii</name>
    <name type="common">Black yeast</name>
    <name type="synonym">Cladosporium werneckii</name>
    <dbReference type="NCBI Taxonomy" id="91943"/>
    <lineage>
        <taxon>Eukaryota</taxon>
        <taxon>Fungi</taxon>
        <taxon>Dikarya</taxon>
        <taxon>Ascomycota</taxon>
        <taxon>Pezizomycotina</taxon>
        <taxon>Dothideomycetes</taxon>
        <taxon>Dothideomycetidae</taxon>
        <taxon>Mycosphaerellales</taxon>
        <taxon>Teratosphaeriaceae</taxon>
        <taxon>Hortaea</taxon>
    </lineage>
</organism>
<accession>A0A3M6XLD1</accession>
<comment type="caution">
    <text evidence="2">The sequence shown here is derived from an EMBL/GenBank/DDBJ whole genome shotgun (WGS) entry which is preliminary data.</text>
</comment>
<evidence type="ECO:0000313" key="2">
    <source>
        <dbReference type="EMBL" id="RMX91612.1"/>
    </source>
</evidence>
<dbReference type="OrthoDB" id="3848272at2759"/>
<protein>
    <submittedName>
        <fullName evidence="2">Uncharacterized protein</fullName>
    </submittedName>
</protein>
<dbReference type="AlphaFoldDB" id="A0A3M6XLD1"/>
<dbReference type="EMBL" id="QWIL01002947">
    <property type="protein sequence ID" value="RMX91612.1"/>
    <property type="molecule type" value="Genomic_DNA"/>
</dbReference>
<proteinExistence type="predicted"/>